<proteinExistence type="predicted"/>
<evidence type="ECO:0000313" key="1">
    <source>
        <dbReference type="EMBL" id="KAI8544185.1"/>
    </source>
</evidence>
<sequence>MFLRHCGHLLHLQNKLTCVRFGTDRENSKRTLQSLSLSPSPAVAVCEEVMCDLWCMELFQMPMPTTKFPVSQPSCPWLVFNHGEKEGYSTQTFVNVAQDCYNGRAYQRCTTS</sequence>
<organism evidence="1 2">
    <name type="scientific">Rhododendron molle</name>
    <name type="common">Chinese azalea</name>
    <name type="synonym">Azalea mollis</name>
    <dbReference type="NCBI Taxonomy" id="49168"/>
    <lineage>
        <taxon>Eukaryota</taxon>
        <taxon>Viridiplantae</taxon>
        <taxon>Streptophyta</taxon>
        <taxon>Embryophyta</taxon>
        <taxon>Tracheophyta</taxon>
        <taxon>Spermatophyta</taxon>
        <taxon>Magnoliopsida</taxon>
        <taxon>eudicotyledons</taxon>
        <taxon>Gunneridae</taxon>
        <taxon>Pentapetalae</taxon>
        <taxon>asterids</taxon>
        <taxon>Ericales</taxon>
        <taxon>Ericaceae</taxon>
        <taxon>Ericoideae</taxon>
        <taxon>Rhodoreae</taxon>
        <taxon>Rhododendron</taxon>
    </lineage>
</organism>
<evidence type="ECO:0000313" key="2">
    <source>
        <dbReference type="Proteomes" id="UP001062846"/>
    </source>
</evidence>
<dbReference type="EMBL" id="CM046395">
    <property type="protein sequence ID" value="KAI8544185.1"/>
    <property type="molecule type" value="Genomic_DNA"/>
</dbReference>
<reference evidence="1" key="1">
    <citation type="submission" date="2022-02" db="EMBL/GenBank/DDBJ databases">
        <title>Plant Genome Project.</title>
        <authorList>
            <person name="Zhang R.-G."/>
        </authorList>
    </citation>
    <scope>NUCLEOTIDE SEQUENCE</scope>
    <source>
        <strain evidence="1">AT1</strain>
    </source>
</reference>
<protein>
    <submittedName>
        <fullName evidence="1">Uncharacterized protein</fullName>
    </submittedName>
</protein>
<name>A0ACC0MTE3_RHOML</name>
<accession>A0ACC0MTE3</accession>
<gene>
    <name evidence="1" type="ORF">RHMOL_Rhmol08G0276200</name>
</gene>
<dbReference type="Proteomes" id="UP001062846">
    <property type="component" value="Chromosome 8"/>
</dbReference>
<keyword evidence="2" id="KW-1185">Reference proteome</keyword>
<comment type="caution">
    <text evidence="1">The sequence shown here is derived from an EMBL/GenBank/DDBJ whole genome shotgun (WGS) entry which is preliminary data.</text>
</comment>